<dbReference type="InterPro" id="IPR004288">
    <property type="entry name" value="Competence_ComC"/>
</dbReference>
<organism evidence="7 8">
    <name type="scientific">Streptococcus downei MFe28</name>
    <dbReference type="NCBI Taxonomy" id="764290"/>
    <lineage>
        <taxon>Bacteria</taxon>
        <taxon>Bacillati</taxon>
        <taxon>Bacillota</taxon>
        <taxon>Bacilli</taxon>
        <taxon>Lactobacillales</taxon>
        <taxon>Streptococcaceae</taxon>
        <taxon>Streptococcus</taxon>
    </lineage>
</organism>
<dbReference type="OrthoDB" id="2300439at2"/>
<dbReference type="Proteomes" id="UP000254082">
    <property type="component" value="Unassembled WGS sequence"/>
</dbReference>
<evidence type="ECO:0000256" key="2">
    <source>
        <dbReference type="ARBA" id="ARBA00004613"/>
    </source>
</evidence>
<keyword evidence="8" id="KW-1185">Reference proteome</keyword>
<evidence type="ECO:0000256" key="3">
    <source>
        <dbReference type="ARBA" id="ARBA00009039"/>
    </source>
</evidence>
<evidence type="ECO:0000313" key="7">
    <source>
        <dbReference type="EMBL" id="SUN35068.1"/>
    </source>
</evidence>
<comment type="similarity">
    <text evidence="3">Belongs to the ComC family.</text>
</comment>
<proteinExistence type="inferred from homology"/>
<accession>A0A380JAI7</accession>
<comment type="subcellular location">
    <subcellularLocation>
        <location evidence="2">Secreted</location>
    </subcellularLocation>
</comment>
<dbReference type="GO" id="GO:0005186">
    <property type="term" value="F:pheromone activity"/>
    <property type="evidence" value="ECO:0007669"/>
    <property type="project" value="UniProtKB-KW"/>
</dbReference>
<gene>
    <name evidence="7" type="ORF">NCTC11391_00039</name>
</gene>
<dbReference type="RefSeq" id="WP_002997545.1">
    <property type="nucleotide sequence ID" value="NZ_UHFA01000002.1"/>
</dbReference>
<evidence type="ECO:0000256" key="6">
    <source>
        <dbReference type="ARBA" id="ARBA00023287"/>
    </source>
</evidence>
<dbReference type="GO" id="GO:0005576">
    <property type="term" value="C:extracellular region"/>
    <property type="evidence" value="ECO:0007669"/>
    <property type="project" value="UniProtKB-SubCell"/>
</dbReference>
<evidence type="ECO:0000256" key="5">
    <source>
        <dbReference type="ARBA" id="ARBA00023044"/>
    </source>
</evidence>
<reference evidence="7 8" key="1">
    <citation type="submission" date="2018-06" db="EMBL/GenBank/DDBJ databases">
        <authorList>
            <consortium name="Pathogen Informatics"/>
            <person name="Doyle S."/>
        </authorList>
    </citation>
    <scope>NUCLEOTIDE SEQUENCE [LARGE SCALE GENOMIC DNA]</scope>
    <source>
        <strain evidence="8">NCTC 11391</strain>
    </source>
</reference>
<name>A0A380JAI7_STRDO</name>
<dbReference type="GO" id="GO:0030420">
    <property type="term" value="P:establishment of competence for transformation"/>
    <property type="evidence" value="ECO:0007669"/>
    <property type="project" value="UniProtKB-KW"/>
</dbReference>
<dbReference type="NCBIfam" id="NF033837">
    <property type="entry name" value="GarQ_core"/>
    <property type="match status" value="1"/>
</dbReference>
<evidence type="ECO:0000256" key="4">
    <source>
        <dbReference type="ARBA" id="ARBA00022525"/>
    </source>
</evidence>
<dbReference type="Pfam" id="PF03047">
    <property type="entry name" value="ComC"/>
    <property type="match status" value="1"/>
</dbReference>
<evidence type="ECO:0000313" key="8">
    <source>
        <dbReference type="Proteomes" id="UP000254082"/>
    </source>
</evidence>
<keyword evidence="5" id="KW-0588">Pheromone</keyword>
<comment type="function">
    <text evidence="1">Acts as a pheromone, induces cells to develop competence for genetic transformation.</text>
</comment>
<sequence>MNTVAFEEFTTLNTQNLATVKGGEYEHFMDCANGYAYRDENGHWSYQVTKSPLEAALNITVNSWASGVASFAAY</sequence>
<dbReference type="AlphaFoldDB" id="A0A380JAI7"/>
<keyword evidence="6" id="KW-0178">Competence</keyword>
<dbReference type="EMBL" id="UHFA01000002">
    <property type="protein sequence ID" value="SUN35068.1"/>
    <property type="molecule type" value="Genomic_DNA"/>
</dbReference>
<keyword evidence="4" id="KW-0964">Secreted</keyword>
<evidence type="ECO:0000256" key="1">
    <source>
        <dbReference type="ARBA" id="ARBA00002667"/>
    </source>
</evidence>
<protein>
    <submittedName>
        <fullName evidence="7">Bacteriocin peptide</fullName>
    </submittedName>
</protein>